<dbReference type="InterPro" id="IPR019432">
    <property type="entry name" value="Acyltransferase_MbtK/IucB-like"/>
</dbReference>
<dbReference type="Gene3D" id="1.10.510.40">
    <property type="match status" value="1"/>
</dbReference>
<evidence type="ECO:0000313" key="8">
    <source>
        <dbReference type="Proteomes" id="UP000318297"/>
    </source>
</evidence>
<evidence type="ECO:0000256" key="3">
    <source>
        <dbReference type="ARBA" id="ARBA00007832"/>
    </source>
</evidence>
<evidence type="ECO:0000313" key="7">
    <source>
        <dbReference type="EMBL" id="TWE11732.1"/>
    </source>
</evidence>
<evidence type="ECO:0000256" key="5">
    <source>
        <dbReference type="ARBA" id="ARBA00031122"/>
    </source>
</evidence>
<comment type="function">
    <text evidence="1">Acyltransferase required for the direct transfer of medium- to long-chain fatty acyl moieties from a carrier protein (MbtL) on to the epsilon-amino group of lysine residue in the mycobactin core.</text>
</comment>
<evidence type="ECO:0000256" key="2">
    <source>
        <dbReference type="ARBA" id="ARBA00005102"/>
    </source>
</evidence>
<comment type="similarity">
    <text evidence="3">Belongs to the IucA/IucC family.</text>
</comment>
<dbReference type="SMART" id="SM01006">
    <property type="entry name" value="AlcB"/>
    <property type="match status" value="1"/>
</dbReference>
<dbReference type="InterPro" id="IPR037455">
    <property type="entry name" value="LucA/IucC-like"/>
</dbReference>
<comment type="pathway">
    <text evidence="2">Siderophore biosynthesis; mycobactin biosynthesis.</text>
</comment>
<dbReference type="PANTHER" id="PTHR34384">
    <property type="entry name" value="L-2,3-DIAMINOPROPANOATE--CITRATE LIGASE"/>
    <property type="match status" value="1"/>
</dbReference>
<comment type="caution">
    <text evidence="7">The sequence shown here is derived from an EMBL/GenBank/DDBJ whole genome shotgun (WGS) entry which is preliminary data.</text>
</comment>
<evidence type="ECO:0000256" key="4">
    <source>
        <dbReference type="ARBA" id="ARBA00020586"/>
    </source>
</evidence>
<dbReference type="Gene3D" id="6.10.250.3370">
    <property type="match status" value="1"/>
</dbReference>
<dbReference type="Gene3D" id="3.40.630.30">
    <property type="match status" value="1"/>
</dbReference>
<evidence type="ECO:0000259" key="6">
    <source>
        <dbReference type="SMART" id="SM01006"/>
    </source>
</evidence>
<keyword evidence="8" id="KW-1185">Reference proteome</keyword>
<dbReference type="GO" id="GO:0016881">
    <property type="term" value="F:acid-amino acid ligase activity"/>
    <property type="evidence" value="ECO:0007669"/>
    <property type="project" value="UniProtKB-ARBA"/>
</dbReference>
<dbReference type="GO" id="GO:0016746">
    <property type="term" value="F:acyltransferase activity"/>
    <property type="evidence" value="ECO:0007669"/>
    <property type="project" value="InterPro"/>
</dbReference>
<reference evidence="7 8" key="1">
    <citation type="submission" date="2019-06" db="EMBL/GenBank/DDBJ databases">
        <title>Sequencing the genomes of 1000 actinobacteria strains.</title>
        <authorList>
            <person name="Klenk H.-P."/>
        </authorList>
    </citation>
    <scope>NUCLEOTIDE SEQUENCE [LARGE SCALE GENOMIC DNA]</scope>
    <source>
        <strain evidence="7 8">DSM 19560</strain>
    </source>
</reference>
<feature type="domain" description="Acyltransferase MbtK/IucB-like conserved" evidence="6">
    <location>
        <begin position="15"/>
        <end position="62"/>
    </location>
</feature>
<evidence type="ECO:0000256" key="1">
    <source>
        <dbReference type="ARBA" id="ARBA00003818"/>
    </source>
</evidence>
<organism evidence="7 8">
    <name type="scientific">Rudaeicoccus suwonensis</name>
    <dbReference type="NCBI Taxonomy" id="657409"/>
    <lineage>
        <taxon>Bacteria</taxon>
        <taxon>Bacillati</taxon>
        <taxon>Actinomycetota</taxon>
        <taxon>Actinomycetes</taxon>
        <taxon>Micrococcales</taxon>
        <taxon>Dermacoccaceae</taxon>
        <taxon>Rudaeicoccus</taxon>
    </lineage>
</organism>
<dbReference type="AlphaFoldDB" id="A0A561E7Z3"/>
<accession>A0A561E7Z3</accession>
<dbReference type="Pfam" id="PF04183">
    <property type="entry name" value="IucA_IucC"/>
    <property type="match status" value="1"/>
</dbReference>
<proteinExistence type="inferred from homology"/>
<dbReference type="InterPro" id="IPR022770">
    <property type="entry name" value="IucA/IucC-like_C"/>
</dbReference>
<dbReference type="GO" id="GO:0019290">
    <property type="term" value="P:siderophore biosynthetic process"/>
    <property type="evidence" value="ECO:0007669"/>
    <property type="project" value="InterPro"/>
</dbReference>
<dbReference type="Gene3D" id="3.30.310.280">
    <property type="match status" value="1"/>
</dbReference>
<dbReference type="EMBL" id="VIVQ01000001">
    <property type="protein sequence ID" value="TWE11732.1"/>
    <property type="molecule type" value="Genomic_DNA"/>
</dbReference>
<dbReference type="InterPro" id="IPR007310">
    <property type="entry name" value="Aerobactin_biosyn_IucA/IucC_N"/>
</dbReference>
<dbReference type="InterPro" id="IPR016181">
    <property type="entry name" value="Acyl_CoA_acyltransferase"/>
</dbReference>
<dbReference type="UniPathway" id="UPA00011"/>
<dbReference type="Proteomes" id="UP000318297">
    <property type="component" value="Unassembled WGS sequence"/>
</dbReference>
<dbReference type="Pfam" id="PF13523">
    <property type="entry name" value="Acetyltransf_8"/>
    <property type="match status" value="1"/>
</dbReference>
<dbReference type="Pfam" id="PF06276">
    <property type="entry name" value="FhuF"/>
    <property type="match status" value="1"/>
</dbReference>
<protein>
    <recommendedName>
        <fullName evidence="4">Lysine N-acyltransferase MbtK</fullName>
    </recommendedName>
    <alternativeName>
        <fullName evidence="5">Mycobactin synthase protein K</fullName>
    </alternativeName>
</protein>
<dbReference type="PANTHER" id="PTHR34384:SF6">
    <property type="entry name" value="STAPHYLOFERRIN B SYNTHASE"/>
    <property type="match status" value="1"/>
</dbReference>
<sequence length="797" mass="88309">MQTIMTNAIGEFALRPVDPEGDAALLHRWVTDPKSSFWMMQDATVEQVQQEYQRIQEHPHHDAFIGLVDGTPCFLTERYDPAHVELVGLYDAQPGDIGMHLLCGPTDTPRHGFTRAVITAIMTALFDDPTVMRVVVEPDIRNTAVHRLNATIGFREIGPVQTPVKTALLSICTRDDFARSVGTPAANAVAQQTYPGAPADAVAHLQPRAWADANRILVTKALSEFSHERLLSPARVEGEPDRFTVTSDDGSAAYSFTARRMALEHWQIEEPSVTCRRDGQTTHGLDMVQFVLDLRASLGLSAQTLPVYLEEIVSTLSALAFKLSQPAPTAADLVSGEFQQIESAMLGGHPCFIANSGRIGFGAHEYQAFAPESARPVHLVWLAARASRAHFSSCRDTSYDTFIRDELGDQLDDFHAQLRARGLDPADYTLIPVHPWQWWNKLSVTFAAEVAMGHLVVLGESSDDYRAQQSIRTFFNSSQPTKHYVKTALSVINMGFMRGLSAAYMEATPAINDWLADLVADDETFTSTGVGVIRERAAVGYHPVHFEAATDRYSPYRKMLAALWRESPVAGLASGERLSTMAALLHVDREGRSFVGALVAASGLSSQEWLRGYLRAYLVPLLHSFYKYGLAFMPHGENVILVLRDGTVERVIMKDLAEEIVVMSEETTLPETVERVRAEVPHELQLLSIFTDVFDCFLRHLAAIMDDEGVLSESDFWREVAGVSAEYQREHPELADRFAEFDVFADDFALSCLNRLQLRNNQQMVDLADPAGALQLVGTLRNPLAAYRPADLLVGAR</sequence>
<gene>
    <name evidence="7" type="ORF">BKA23_0514</name>
</gene>
<dbReference type="SUPFAM" id="SSF55729">
    <property type="entry name" value="Acyl-CoA N-acyltransferases (Nat)"/>
    <property type="match status" value="1"/>
</dbReference>
<name>A0A561E7Z3_9MICO</name>